<dbReference type="InterPro" id="IPR031893">
    <property type="entry name" value="Phage_tail_APC"/>
</dbReference>
<evidence type="ECO:0000313" key="3">
    <source>
        <dbReference type="Proteomes" id="UP001106592"/>
    </source>
</evidence>
<feature type="domain" description="Phage tail assembly chaperone-like" evidence="1">
    <location>
        <begin position="4"/>
        <end position="70"/>
    </location>
</feature>
<accession>A0A9Q3AE53</accession>
<comment type="caution">
    <text evidence="2">The sequence shown here is derived from an EMBL/GenBank/DDBJ whole genome shotgun (WGS) entry which is preliminary data.</text>
</comment>
<organism evidence="2 3">
    <name type="scientific">Pseudomonas aegrilactucae</name>
    <dbReference type="NCBI Taxonomy" id="2854028"/>
    <lineage>
        <taxon>Bacteria</taxon>
        <taxon>Pseudomonadati</taxon>
        <taxon>Pseudomonadota</taxon>
        <taxon>Gammaproteobacteria</taxon>
        <taxon>Pseudomonadales</taxon>
        <taxon>Pseudomonadaceae</taxon>
        <taxon>Pseudomonas</taxon>
    </lineage>
</organism>
<dbReference type="AlphaFoldDB" id="A0A9Q3AE53"/>
<gene>
    <name evidence="2" type="ORF">KUO17_20510</name>
</gene>
<sequence length="77" mass="9045">MSTAERMWRDTNLAGLIWLRDRHRDQLEIDAPSTLTPEQFVDLLMFMQALRDWPQSELFPSIEHRPLSPAWLADLAP</sequence>
<proteinExistence type="predicted"/>
<evidence type="ECO:0000259" key="1">
    <source>
        <dbReference type="Pfam" id="PF16778"/>
    </source>
</evidence>
<keyword evidence="3" id="KW-1185">Reference proteome</keyword>
<reference evidence="2" key="2">
    <citation type="journal article" date="2023" name="Plant Pathol.">
        <title>Dismantling and reorganizing Pseudomonas marginalis sensu#lato.</title>
        <authorList>
            <person name="Sawada H."/>
            <person name="Fujikawa T."/>
            <person name="Satou M."/>
        </authorList>
    </citation>
    <scope>NUCLEOTIDE SEQUENCE</scope>
    <source>
        <strain evidence="2">MAFF 301350</strain>
    </source>
</reference>
<dbReference type="Pfam" id="PF16778">
    <property type="entry name" value="Phage_tail_APC"/>
    <property type="match status" value="1"/>
</dbReference>
<dbReference type="Proteomes" id="UP001106592">
    <property type="component" value="Unassembled WGS sequence"/>
</dbReference>
<protein>
    <submittedName>
        <fullName evidence="2">Phage tail assembly chaperone</fullName>
    </submittedName>
</protein>
<evidence type="ECO:0000313" key="2">
    <source>
        <dbReference type="EMBL" id="MBV6289382.1"/>
    </source>
</evidence>
<reference evidence="2" key="1">
    <citation type="journal article" date="2022" name="Int. J. Syst. Evol. Microbiol.">
        <title>Pseudomonas aegrilactucae sp. nov. and Pseudomonas morbosilactucae sp. nov., pathogens causing bacterial rot of lettuce in Japan.</title>
        <authorList>
            <person name="Sawada H."/>
            <person name="Fujikawa T."/>
            <person name="Satou M."/>
        </authorList>
    </citation>
    <scope>NUCLEOTIDE SEQUENCE</scope>
    <source>
        <strain evidence="2">MAFF 301350</strain>
    </source>
</reference>
<dbReference type="EMBL" id="JAHTBI010000079">
    <property type="protein sequence ID" value="MBV6289382.1"/>
    <property type="molecule type" value="Genomic_DNA"/>
</dbReference>
<name>A0A9Q3AE53_9PSED</name>